<proteinExistence type="predicted"/>
<keyword evidence="2" id="KW-1185">Reference proteome</keyword>
<protein>
    <recommendedName>
        <fullName evidence="3">Heparin-sulfate lyase N-terminal domain-containing protein</fullName>
    </recommendedName>
</protein>
<organism evidence="1 2">
    <name type="scientific">Haloferula helveola</name>
    <dbReference type="NCBI Taxonomy" id="490095"/>
    <lineage>
        <taxon>Bacteria</taxon>
        <taxon>Pseudomonadati</taxon>
        <taxon>Verrucomicrobiota</taxon>
        <taxon>Verrucomicrobiia</taxon>
        <taxon>Verrucomicrobiales</taxon>
        <taxon>Verrucomicrobiaceae</taxon>
        <taxon>Haloferula</taxon>
    </lineage>
</organism>
<gene>
    <name evidence="1" type="ORF">HAHE_19530</name>
</gene>
<accession>A0ABM7RED6</accession>
<sequence length="668" mass="74121">MPVRPSAVALAKGPGCFLGSGSVRIMIDALNRTRRTMAPLLAAGLVATTTAQETAPSEFRERADGIFQAEAGKPLKRAAKKPPLGKDRGNYTRAYSFSIVQFAARCFFLDEMLDEANAALAENARHYLDNPKDIVDRDSFHWHADIVMRLIDMYGTHGSSHPGRLTSETEELCLKPIWIYVEKSAKYNKPDHATTGTWHFHSTENHHAMDFSAHWHFAKLAKDRPDYRDRTLDGGVTLKDHYRAWSDYIIVYCRERAKKGINIEIMCPGYNSVWLKGFYNFRDFGEPEVRRSVDMLLDLYWASWSQEQLNGVEGGGKTRIRGVNGFSASRHGIPTLAWLYFGIGQKPTIIQGEINAILSNYEPPAVVAEIAHSARMHGPYEVRQRAQGLGEQGVGDAILNEGSKPNRFRTEGGGIVRYSYCDPAFTIGTLMTEARPVSDWVAISAQSRWQGVIFPDNPHARIVPVVRPAGKARDVLNGHWSVQSKGCLITQKLKGNKSGGPMIVWMPEKGMAAPVREDDLVFVETEGAYALIRVAGSDFTVSDQPVTNPSKEGSTRVAPPGRLILPKSDTAPVIVEVMAKSRVKDFADFKKRAKACELKMDGSVLSYRSLYGDVLTLDTRYKKTPTINGEPVDYAPPAVFESPFLNSDYDSGVVTIRSGDEAKVLDFN</sequence>
<name>A0ABM7RED6_9BACT</name>
<evidence type="ECO:0000313" key="2">
    <source>
        <dbReference type="Proteomes" id="UP001374893"/>
    </source>
</evidence>
<dbReference type="Proteomes" id="UP001374893">
    <property type="component" value="Chromosome"/>
</dbReference>
<evidence type="ECO:0008006" key="3">
    <source>
        <dbReference type="Google" id="ProtNLM"/>
    </source>
</evidence>
<reference evidence="1 2" key="1">
    <citation type="submission" date="2021-06" db="EMBL/GenBank/DDBJ databases">
        <title>Complete genome of Haloferula helveola possessing various polysaccharide degrading enzymes.</title>
        <authorList>
            <person name="Takami H."/>
            <person name="Huang C."/>
            <person name="Hamasaki K."/>
        </authorList>
    </citation>
    <scope>NUCLEOTIDE SEQUENCE [LARGE SCALE GENOMIC DNA]</scope>
    <source>
        <strain evidence="1 2">CN-1</strain>
    </source>
</reference>
<dbReference type="EMBL" id="AP024702">
    <property type="protein sequence ID" value="BCX48045.1"/>
    <property type="molecule type" value="Genomic_DNA"/>
</dbReference>
<evidence type="ECO:0000313" key="1">
    <source>
        <dbReference type="EMBL" id="BCX48045.1"/>
    </source>
</evidence>